<evidence type="ECO:0000313" key="17">
    <source>
        <dbReference type="Proteomes" id="UP000078225"/>
    </source>
</evidence>
<evidence type="ECO:0000256" key="2">
    <source>
        <dbReference type="ARBA" id="ARBA00022475"/>
    </source>
</evidence>
<evidence type="ECO:0000259" key="14">
    <source>
        <dbReference type="PROSITE" id="PS50111"/>
    </source>
</evidence>
<keyword evidence="8 13" id="KW-0472">Membrane</keyword>
<proteinExistence type="inferred from homology"/>
<evidence type="ECO:0000256" key="10">
    <source>
        <dbReference type="ARBA" id="ARBA00029447"/>
    </source>
</evidence>
<dbReference type="InterPro" id="IPR004090">
    <property type="entry name" value="Chemotax_Me-accpt_rcpt"/>
</dbReference>
<dbReference type="GO" id="GO:0004888">
    <property type="term" value="F:transmembrane signaling receptor activity"/>
    <property type="evidence" value="ECO:0007669"/>
    <property type="project" value="InterPro"/>
</dbReference>
<dbReference type="STRING" id="1691903.A9B99_12025"/>
<dbReference type="GO" id="GO:0007165">
    <property type="term" value="P:signal transduction"/>
    <property type="evidence" value="ECO:0007669"/>
    <property type="project" value="UniProtKB-KW"/>
</dbReference>
<evidence type="ECO:0000313" key="16">
    <source>
        <dbReference type="EMBL" id="OAT76165.1"/>
    </source>
</evidence>
<keyword evidence="9 11" id="KW-0807">Transducer</keyword>
<dbReference type="SMART" id="SM00304">
    <property type="entry name" value="HAMP"/>
    <property type="match status" value="1"/>
</dbReference>
<feature type="region of interest" description="Disordered" evidence="12">
    <location>
        <begin position="525"/>
        <end position="560"/>
    </location>
</feature>
<keyword evidence="3" id="KW-0488">Methylation</keyword>
<feature type="domain" description="Methyl-accepting transducer" evidence="14">
    <location>
        <begin position="272"/>
        <end position="501"/>
    </location>
</feature>
<reference evidence="17" key="1">
    <citation type="submission" date="2016-05" db="EMBL/GenBank/DDBJ databases">
        <authorList>
            <person name="Behera P."/>
            <person name="Vaishampayan P."/>
            <person name="Singh N."/>
            <person name="Raina V."/>
            <person name="Suar M."/>
            <person name="Pattnaik A."/>
            <person name="Rastogi G."/>
        </authorList>
    </citation>
    <scope>NUCLEOTIDE SEQUENCE [LARGE SCALE GENOMIC DNA]</scope>
    <source>
        <strain evidence="17">MP23</strain>
    </source>
</reference>
<keyword evidence="6 13" id="KW-0812">Transmembrane</keyword>
<dbReference type="Proteomes" id="UP000078225">
    <property type="component" value="Unassembled WGS sequence"/>
</dbReference>
<dbReference type="InterPro" id="IPR004089">
    <property type="entry name" value="MCPsignal_dom"/>
</dbReference>
<evidence type="ECO:0000259" key="15">
    <source>
        <dbReference type="PROSITE" id="PS50885"/>
    </source>
</evidence>
<name>A0A1B7L1X6_9ENTR</name>
<dbReference type="AlphaFoldDB" id="A0A1B7L1X6"/>
<evidence type="ECO:0000256" key="5">
    <source>
        <dbReference type="ARBA" id="ARBA00022519"/>
    </source>
</evidence>
<dbReference type="CDD" id="cd06225">
    <property type="entry name" value="HAMP"/>
    <property type="match status" value="1"/>
</dbReference>
<comment type="similarity">
    <text evidence="10">Belongs to the methyl-accepting chemotaxis (MCP) protein family.</text>
</comment>
<dbReference type="GO" id="GO:0006935">
    <property type="term" value="P:chemotaxis"/>
    <property type="evidence" value="ECO:0007669"/>
    <property type="project" value="UniProtKB-KW"/>
</dbReference>
<evidence type="ECO:0000256" key="7">
    <source>
        <dbReference type="ARBA" id="ARBA00022989"/>
    </source>
</evidence>
<dbReference type="Pfam" id="PF00015">
    <property type="entry name" value="MCPsignal"/>
    <property type="match status" value="1"/>
</dbReference>
<comment type="subcellular location">
    <subcellularLocation>
        <location evidence="1">Cell inner membrane</location>
        <topology evidence="1">Multi-pass membrane protein</topology>
    </subcellularLocation>
</comment>
<dbReference type="Pfam" id="PF02203">
    <property type="entry name" value="TarH"/>
    <property type="match status" value="1"/>
</dbReference>
<dbReference type="SMART" id="SM00283">
    <property type="entry name" value="MA"/>
    <property type="match status" value="1"/>
</dbReference>
<evidence type="ECO:0000256" key="11">
    <source>
        <dbReference type="PROSITE-ProRule" id="PRU00284"/>
    </source>
</evidence>
<keyword evidence="4" id="KW-0145">Chemotaxis</keyword>
<evidence type="ECO:0000256" key="9">
    <source>
        <dbReference type="ARBA" id="ARBA00023224"/>
    </source>
</evidence>
<keyword evidence="17" id="KW-1185">Reference proteome</keyword>
<gene>
    <name evidence="16" type="ORF">A9B99_12025</name>
</gene>
<dbReference type="PANTHER" id="PTHR43531:SF14">
    <property type="entry name" value="METHYL-ACCEPTING CHEMOTAXIS PROTEIN I-RELATED"/>
    <property type="match status" value="1"/>
</dbReference>
<dbReference type="FunFam" id="1.10.287.950:FF:000001">
    <property type="entry name" value="Methyl-accepting chemotaxis sensory transducer"/>
    <property type="match status" value="1"/>
</dbReference>
<keyword evidence="2" id="KW-1003">Cell membrane</keyword>
<feature type="transmembrane region" description="Helical" evidence="13">
    <location>
        <begin position="194"/>
        <end position="214"/>
    </location>
</feature>
<evidence type="ECO:0000256" key="8">
    <source>
        <dbReference type="ARBA" id="ARBA00023136"/>
    </source>
</evidence>
<evidence type="ECO:0000256" key="1">
    <source>
        <dbReference type="ARBA" id="ARBA00004429"/>
    </source>
</evidence>
<feature type="domain" description="HAMP" evidence="15">
    <location>
        <begin position="215"/>
        <end position="267"/>
    </location>
</feature>
<dbReference type="EMBL" id="LYRP01000033">
    <property type="protein sequence ID" value="OAT76165.1"/>
    <property type="molecule type" value="Genomic_DNA"/>
</dbReference>
<dbReference type="RefSeq" id="WP_064599560.1">
    <property type="nucleotide sequence ID" value="NZ_CP134782.1"/>
</dbReference>
<dbReference type="InterPro" id="IPR003122">
    <property type="entry name" value="Tar_rcpt_lig-bd"/>
</dbReference>
<dbReference type="PROSITE" id="PS50111">
    <property type="entry name" value="CHEMOTAXIS_TRANSDUC_2"/>
    <property type="match status" value="1"/>
</dbReference>
<keyword evidence="5" id="KW-0997">Cell inner membrane</keyword>
<dbReference type="PANTHER" id="PTHR43531">
    <property type="entry name" value="PROTEIN ICFG"/>
    <property type="match status" value="1"/>
</dbReference>
<evidence type="ECO:0000256" key="3">
    <source>
        <dbReference type="ARBA" id="ARBA00022481"/>
    </source>
</evidence>
<dbReference type="SUPFAM" id="SSF58104">
    <property type="entry name" value="Methyl-accepting chemotaxis protein (MCP) signaling domain"/>
    <property type="match status" value="1"/>
</dbReference>
<keyword evidence="7 13" id="KW-1133">Transmembrane helix</keyword>
<dbReference type="GO" id="GO:0005886">
    <property type="term" value="C:plasma membrane"/>
    <property type="evidence" value="ECO:0007669"/>
    <property type="project" value="UniProtKB-SubCell"/>
</dbReference>
<dbReference type="OrthoDB" id="6747374at2"/>
<evidence type="ECO:0000256" key="12">
    <source>
        <dbReference type="SAM" id="MobiDB-lite"/>
    </source>
</evidence>
<dbReference type="PROSITE" id="PS50885">
    <property type="entry name" value="HAMP"/>
    <property type="match status" value="1"/>
</dbReference>
<dbReference type="InterPro" id="IPR003660">
    <property type="entry name" value="HAMP_dom"/>
</dbReference>
<dbReference type="PRINTS" id="PR00260">
    <property type="entry name" value="CHEMTRNSDUCR"/>
</dbReference>
<organism evidence="16 17">
    <name type="scientific">Mangrovibacter phragmitis</name>
    <dbReference type="NCBI Taxonomy" id="1691903"/>
    <lineage>
        <taxon>Bacteria</taxon>
        <taxon>Pseudomonadati</taxon>
        <taxon>Pseudomonadota</taxon>
        <taxon>Gammaproteobacteria</taxon>
        <taxon>Enterobacterales</taxon>
        <taxon>Enterobacteriaceae</taxon>
        <taxon>Mangrovibacter</taxon>
    </lineage>
</organism>
<evidence type="ECO:0000256" key="6">
    <source>
        <dbReference type="ARBA" id="ARBA00022692"/>
    </source>
</evidence>
<evidence type="ECO:0000256" key="13">
    <source>
        <dbReference type="SAM" id="Phobius"/>
    </source>
</evidence>
<sequence length="560" mass="60179">MGFLKNFTIRSVMLSVLGLFCLLWCGVGAYSVYSLDQQTAGNTKGQLLADQMNALSRGNDQYFRFITRLTRLMENKADGKMPTEADFGPVKEALDNMAHQLAVFKQGSPGPMDKETSDKVINAWQKLYEEGVTPQMELARSGTADQYRNHAHNVTPALSRAFGAAATSYNKAAGAQLDETRREVAHLTSVTKTIIIIAVLIGLALLLFTDRYLVRFLVKPLDRIREHFRVIAEGDLSQPLVDEGRNCVGKLVPLLRAMQDSLRTAVSAIRSGTENIWQGATEIASGNNDLSSRTEQQAAALVETAASMEQITSTVQLNAENANHASALAQQASETASKGGRLVGDVVSTMQGISESSKKIAEITNVINSIAFQTNILALNAAVEAARAGEQGRGFAVVASEVRNLAQRSAGAAKEIEALISDSVQRVDNGSRQVDEAGSTMGDIVKAVSNVTEIMKQIASASEEQSKGVSQVGIAITQMDSVTQQNSSLVQEIATAAAELERQTEGLQRSVAKFRLSTDQRDNIGRQANLGHSAPKAALSSPVKKTSRTEVSTAGDWESF</sequence>
<dbReference type="InterPro" id="IPR051310">
    <property type="entry name" value="MCP_chemotaxis"/>
</dbReference>
<accession>A0A1B7L1X6</accession>
<dbReference type="Pfam" id="PF00672">
    <property type="entry name" value="HAMP"/>
    <property type="match status" value="1"/>
</dbReference>
<evidence type="ECO:0000256" key="4">
    <source>
        <dbReference type="ARBA" id="ARBA00022500"/>
    </source>
</evidence>
<dbReference type="CDD" id="cd11386">
    <property type="entry name" value="MCP_signal"/>
    <property type="match status" value="1"/>
</dbReference>
<protein>
    <submittedName>
        <fullName evidence="16">Chemotaxis protein</fullName>
    </submittedName>
</protein>
<comment type="caution">
    <text evidence="16">The sequence shown here is derived from an EMBL/GenBank/DDBJ whole genome shotgun (WGS) entry which is preliminary data.</text>
</comment>
<dbReference type="Gene3D" id="1.10.287.950">
    <property type="entry name" value="Methyl-accepting chemotaxis protein"/>
    <property type="match status" value="1"/>
</dbReference>